<dbReference type="GO" id="GO:0000049">
    <property type="term" value="F:tRNA binding"/>
    <property type="evidence" value="ECO:0007669"/>
    <property type="project" value="UniProtKB-UniRule"/>
</dbReference>
<dbReference type="EMBL" id="JAGYPN010000001">
    <property type="protein sequence ID" value="MBS4222183.1"/>
    <property type="molecule type" value="Genomic_DNA"/>
</dbReference>
<dbReference type="InterPro" id="IPR002646">
    <property type="entry name" value="PolA_pol_head_dom"/>
</dbReference>
<feature type="binding site" evidence="11">
    <location>
        <position position="160"/>
    </location>
    <ligand>
        <name>ATP</name>
        <dbReference type="ChEBI" id="CHEBI:30616"/>
    </ligand>
</feature>
<evidence type="ECO:0000256" key="8">
    <source>
        <dbReference type="ARBA" id="ARBA00022840"/>
    </source>
</evidence>
<feature type="binding site" evidence="11">
    <location>
        <position position="30"/>
    </location>
    <ligand>
        <name>CTP</name>
        <dbReference type="ChEBI" id="CHEBI:37563"/>
    </ligand>
</feature>
<feature type="domain" description="tRNA nucleotidyltransferase/poly(A) polymerase RNA and SrmB- binding" evidence="13">
    <location>
        <begin position="169"/>
        <end position="223"/>
    </location>
</feature>
<feature type="binding site" evidence="11">
    <location>
        <position position="154"/>
    </location>
    <ligand>
        <name>ATP</name>
        <dbReference type="ChEBI" id="CHEBI:30616"/>
    </ligand>
</feature>
<feature type="binding site" evidence="11">
    <location>
        <position position="27"/>
    </location>
    <ligand>
        <name>CTP</name>
        <dbReference type="ChEBI" id="CHEBI:37563"/>
    </ligand>
</feature>
<evidence type="ECO:0000259" key="12">
    <source>
        <dbReference type="Pfam" id="PF01743"/>
    </source>
</evidence>
<feature type="binding site" evidence="11">
    <location>
        <position position="154"/>
    </location>
    <ligand>
        <name>CTP</name>
        <dbReference type="ChEBI" id="CHEBI:37563"/>
    </ligand>
</feature>
<feature type="binding site" evidence="11">
    <location>
        <position position="157"/>
    </location>
    <ligand>
        <name>ATP</name>
        <dbReference type="ChEBI" id="CHEBI:30616"/>
    </ligand>
</feature>
<evidence type="ECO:0000256" key="11">
    <source>
        <dbReference type="HAMAP-Rule" id="MF_01263"/>
    </source>
</evidence>
<comment type="miscellaneous">
    <text evidence="11">A single active site specifically recognizes both ATP and CTP and is responsible for their addition.</text>
</comment>
<comment type="caution">
    <text evidence="15">The sequence shown here is derived from an EMBL/GenBank/DDBJ whole genome shotgun (WGS) entry which is preliminary data.</text>
</comment>
<dbReference type="GO" id="GO:0000287">
    <property type="term" value="F:magnesium ion binding"/>
    <property type="evidence" value="ECO:0007669"/>
    <property type="project" value="UniProtKB-UniRule"/>
</dbReference>
<comment type="cofactor">
    <cofactor evidence="1 11">
        <name>Mg(2+)</name>
        <dbReference type="ChEBI" id="CHEBI:18420"/>
    </cofactor>
</comment>
<keyword evidence="10 11" id="KW-0694">RNA-binding</keyword>
<evidence type="ECO:0000256" key="9">
    <source>
        <dbReference type="ARBA" id="ARBA00022842"/>
    </source>
</evidence>
<feature type="domain" description="CCA-adding enzyme C-terminal" evidence="14">
    <location>
        <begin position="246"/>
        <end position="391"/>
    </location>
</feature>
<proteinExistence type="inferred from homology"/>
<feature type="binding site" evidence="11">
    <location>
        <position position="111"/>
    </location>
    <ligand>
        <name>CTP</name>
        <dbReference type="ChEBI" id="CHEBI:37563"/>
    </ligand>
</feature>
<evidence type="ECO:0000313" key="15">
    <source>
        <dbReference type="EMBL" id="MBS4222183.1"/>
    </source>
</evidence>
<dbReference type="AlphaFoldDB" id="A0A942UNX7"/>
<organism evidence="15 16">
    <name type="scientific">Lederbergia citrea</name>
    <dbReference type="NCBI Taxonomy" id="2833581"/>
    <lineage>
        <taxon>Bacteria</taxon>
        <taxon>Bacillati</taxon>
        <taxon>Bacillota</taxon>
        <taxon>Bacilli</taxon>
        <taxon>Bacillales</taxon>
        <taxon>Bacillaceae</taxon>
        <taxon>Lederbergia</taxon>
    </lineage>
</organism>
<feature type="domain" description="Poly A polymerase head" evidence="12">
    <location>
        <begin position="22"/>
        <end position="141"/>
    </location>
</feature>
<dbReference type="SUPFAM" id="SSF81891">
    <property type="entry name" value="Poly A polymerase C-terminal region-like"/>
    <property type="match status" value="1"/>
</dbReference>
<comment type="catalytic activity">
    <reaction evidence="11">
        <text>a tRNA precursor + 2 CTP + ATP = a tRNA with a 3' CCA end + 3 diphosphate</text>
        <dbReference type="Rhea" id="RHEA:14433"/>
        <dbReference type="Rhea" id="RHEA-COMP:10465"/>
        <dbReference type="Rhea" id="RHEA-COMP:10468"/>
        <dbReference type="ChEBI" id="CHEBI:30616"/>
        <dbReference type="ChEBI" id="CHEBI:33019"/>
        <dbReference type="ChEBI" id="CHEBI:37563"/>
        <dbReference type="ChEBI" id="CHEBI:74896"/>
        <dbReference type="ChEBI" id="CHEBI:83071"/>
        <dbReference type="EC" id="2.7.7.72"/>
    </reaction>
</comment>
<keyword evidence="2 11" id="KW-0808">Transferase</keyword>
<evidence type="ECO:0000256" key="6">
    <source>
        <dbReference type="ARBA" id="ARBA00022741"/>
    </source>
</evidence>
<dbReference type="GO" id="GO:0042245">
    <property type="term" value="P:RNA repair"/>
    <property type="evidence" value="ECO:0007669"/>
    <property type="project" value="UniProtKB-KW"/>
</dbReference>
<keyword evidence="9 11" id="KW-0460">Magnesium</keyword>
<comment type="catalytic activity">
    <reaction evidence="11">
        <text>a tRNA with a 3' CCA end + 2 CTP + ATP = a tRNA with a 3' CCACCA end + 3 diphosphate</text>
        <dbReference type="Rhea" id="RHEA:76235"/>
        <dbReference type="Rhea" id="RHEA-COMP:10468"/>
        <dbReference type="Rhea" id="RHEA-COMP:18655"/>
        <dbReference type="ChEBI" id="CHEBI:30616"/>
        <dbReference type="ChEBI" id="CHEBI:33019"/>
        <dbReference type="ChEBI" id="CHEBI:37563"/>
        <dbReference type="ChEBI" id="CHEBI:83071"/>
        <dbReference type="ChEBI" id="CHEBI:195187"/>
    </reaction>
</comment>
<dbReference type="Pfam" id="PF01743">
    <property type="entry name" value="PolyA_pol"/>
    <property type="match status" value="1"/>
</dbReference>
<evidence type="ECO:0000256" key="3">
    <source>
        <dbReference type="ARBA" id="ARBA00022694"/>
    </source>
</evidence>
<dbReference type="NCBIfam" id="NF009814">
    <property type="entry name" value="PRK13299.1"/>
    <property type="match status" value="1"/>
</dbReference>
<dbReference type="GO" id="GO:0001680">
    <property type="term" value="P:tRNA 3'-terminal CCA addition"/>
    <property type="evidence" value="ECO:0007669"/>
    <property type="project" value="UniProtKB-UniRule"/>
</dbReference>
<dbReference type="InterPro" id="IPR023068">
    <property type="entry name" value="CCA-adding_enz_firmicutes"/>
</dbReference>
<evidence type="ECO:0000313" key="16">
    <source>
        <dbReference type="Proteomes" id="UP000676456"/>
    </source>
</evidence>
<sequence length="401" mass="46168">MNKVFLAALPVIRKIEDAGFKAYFVGGAVRDFLLEREIHDVDIATSATPFEIKDIFSSTVDVGIDHGTILVLYKGQSFEVTTFRSESNYKDFRRPDTVTFIRSLQEDLKRRDFTINAMAMDAAGNIIDPFNGKADLDHKLIKTVGEAKERFQEDALRLMRAIRFISQLGFSLDKKTHAELANHAHLLEHIAIERISAEMGKLLNGKHNEQALFLALNTNLYSFWPSLFNERELIKSLLELPIRQLNEVEMWVLSLYYSNTNQPVDLLKRWKLPVRKIKLILHSLSILNWRLNNKWSDYQLYSSGIDAAIIVERVFKTIQKEPINDIHTEIERRFNELPIVSRSDLAVSGKDLLGWIQKPAGPWMKGLISNIEEAILNKEISNDKMEIRRWVESCQNPSENS</sequence>
<dbReference type="Proteomes" id="UP000676456">
    <property type="component" value="Unassembled WGS sequence"/>
</dbReference>
<evidence type="ECO:0000256" key="2">
    <source>
        <dbReference type="ARBA" id="ARBA00022679"/>
    </source>
</evidence>
<keyword evidence="4 11" id="KW-0548">Nucleotidyltransferase</keyword>
<feature type="binding site" evidence="11">
    <location>
        <position position="163"/>
    </location>
    <ligand>
        <name>CTP</name>
        <dbReference type="ChEBI" id="CHEBI:37563"/>
    </ligand>
</feature>
<evidence type="ECO:0000259" key="13">
    <source>
        <dbReference type="Pfam" id="PF12627"/>
    </source>
</evidence>
<evidence type="ECO:0000256" key="4">
    <source>
        <dbReference type="ARBA" id="ARBA00022695"/>
    </source>
</evidence>
<feature type="binding site" evidence="11">
    <location>
        <position position="27"/>
    </location>
    <ligand>
        <name>ATP</name>
        <dbReference type="ChEBI" id="CHEBI:30616"/>
    </ligand>
</feature>
<feature type="binding site" evidence="11">
    <location>
        <position position="42"/>
    </location>
    <ligand>
        <name>Mg(2+)</name>
        <dbReference type="ChEBI" id="CHEBI:18420"/>
    </ligand>
</feature>
<dbReference type="HAMAP" id="MF_01263">
    <property type="entry name" value="CCA_bact_type3"/>
    <property type="match status" value="1"/>
</dbReference>
<dbReference type="Pfam" id="PF12627">
    <property type="entry name" value="PolyA_pol_RNAbd"/>
    <property type="match status" value="1"/>
</dbReference>
<keyword evidence="3 11" id="KW-0819">tRNA processing</keyword>
<dbReference type="Gene3D" id="1.10.110.30">
    <property type="match status" value="1"/>
</dbReference>
<dbReference type="SUPFAM" id="SSF81301">
    <property type="entry name" value="Nucleotidyltransferase"/>
    <property type="match status" value="1"/>
</dbReference>
<dbReference type="Gene3D" id="1.20.58.560">
    <property type="match status" value="1"/>
</dbReference>
<name>A0A942UNX7_9BACI</name>
<evidence type="ECO:0000256" key="1">
    <source>
        <dbReference type="ARBA" id="ARBA00001946"/>
    </source>
</evidence>
<keyword evidence="16" id="KW-1185">Reference proteome</keyword>
<dbReference type="InterPro" id="IPR050264">
    <property type="entry name" value="Bact_CCA-adding_enz_type3_sf"/>
</dbReference>
<protein>
    <recommendedName>
        <fullName evidence="11">CCA-adding enzyme</fullName>
        <ecNumber evidence="11">2.7.7.72</ecNumber>
    </recommendedName>
    <alternativeName>
        <fullName evidence="11">CCA tRNA nucleotidyltransferase</fullName>
    </alternativeName>
    <alternativeName>
        <fullName evidence="11">tRNA CCA-pyrophosphorylase</fullName>
    </alternativeName>
    <alternativeName>
        <fullName evidence="11">tRNA adenylyl-/cytidylyl- transferase</fullName>
    </alternativeName>
    <alternativeName>
        <fullName evidence="11">tRNA nucleotidyltransferase</fullName>
    </alternativeName>
    <alternativeName>
        <fullName evidence="11">tRNA-NT</fullName>
    </alternativeName>
</protein>
<comment type="function">
    <text evidence="11">Catalyzes the addition and repair of the essential 3'-terminal CCA sequence in tRNAs without using a nucleic acid template. Adds these three nucleotides in the order of C, C, and A to the tRNA nucleotide-73, using CTP and ATP as substrates and producing inorganic pyrophosphate. tRNA 3'-terminal CCA addition is required both for tRNA processing and repair. Also involved in tRNA surveillance by mediating tandem CCA addition to generate a CCACCA at the 3' terminus of unstable tRNAs. While stable tRNAs receive only 3'-terminal CCA, unstable tRNAs are marked with CCACCA and rapidly degraded.</text>
</comment>
<dbReference type="InterPro" id="IPR032810">
    <property type="entry name" value="CCA-adding_enz_C"/>
</dbReference>
<feature type="binding site" evidence="11">
    <location>
        <position position="30"/>
    </location>
    <ligand>
        <name>ATP</name>
        <dbReference type="ChEBI" id="CHEBI:30616"/>
    </ligand>
</feature>
<evidence type="ECO:0000256" key="10">
    <source>
        <dbReference type="ARBA" id="ARBA00022884"/>
    </source>
</evidence>
<dbReference type="Gene3D" id="1.10.246.80">
    <property type="match status" value="1"/>
</dbReference>
<feature type="binding site" evidence="11">
    <location>
        <position position="40"/>
    </location>
    <ligand>
        <name>Mg(2+)</name>
        <dbReference type="ChEBI" id="CHEBI:18420"/>
    </ligand>
</feature>
<feature type="binding site" evidence="11">
    <location>
        <position position="163"/>
    </location>
    <ligand>
        <name>ATP</name>
        <dbReference type="ChEBI" id="CHEBI:30616"/>
    </ligand>
</feature>
<keyword evidence="6 11" id="KW-0547">Nucleotide-binding</keyword>
<dbReference type="GO" id="GO:0004810">
    <property type="term" value="F:CCA tRNA nucleotidyltransferase activity"/>
    <property type="evidence" value="ECO:0007669"/>
    <property type="project" value="UniProtKB-UniRule"/>
</dbReference>
<keyword evidence="8 11" id="KW-0067">ATP-binding</keyword>
<dbReference type="InterPro" id="IPR032828">
    <property type="entry name" value="PolyA_RNA-bd"/>
</dbReference>
<comment type="subunit">
    <text evidence="11">Homodimer.</text>
</comment>
<comment type="similarity">
    <text evidence="11">Belongs to the tRNA nucleotidyltransferase/poly(A) polymerase family. Bacterial CCA-adding enzyme type 3 subfamily.</text>
</comment>
<dbReference type="InterPro" id="IPR043519">
    <property type="entry name" value="NT_sf"/>
</dbReference>
<dbReference type="PANTHER" id="PTHR46173">
    <property type="entry name" value="CCA TRNA NUCLEOTIDYLTRANSFERASE 1, MITOCHONDRIAL"/>
    <property type="match status" value="1"/>
</dbReference>
<feature type="binding site" evidence="11">
    <location>
        <position position="160"/>
    </location>
    <ligand>
        <name>CTP</name>
        <dbReference type="ChEBI" id="CHEBI:37563"/>
    </ligand>
</feature>
<evidence type="ECO:0000259" key="14">
    <source>
        <dbReference type="Pfam" id="PF13735"/>
    </source>
</evidence>
<dbReference type="CDD" id="cd05398">
    <property type="entry name" value="NT_ClassII-CCAase"/>
    <property type="match status" value="1"/>
</dbReference>
<evidence type="ECO:0000256" key="5">
    <source>
        <dbReference type="ARBA" id="ARBA00022723"/>
    </source>
</evidence>
<dbReference type="PANTHER" id="PTHR46173:SF1">
    <property type="entry name" value="CCA TRNA NUCLEOTIDYLTRANSFERASE 1, MITOCHONDRIAL"/>
    <property type="match status" value="1"/>
</dbReference>
<accession>A0A942UNX7</accession>
<gene>
    <name evidence="11" type="primary">cca</name>
    <name evidence="15" type="ORF">KHA91_05360</name>
</gene>
<dbReference type="GO" id="GO:0005524">
    <property type="term" value="F:ATP binding"/>
    <property type="evidence" value="ECO:0007669"/>
    <property type="project" value="UniProtKB-UniRule"/>
</dbReference>
<evidence type="ECO:0000256" key="7">
    <source>
        <dbReference type="ARBA" id="ARBA00022800"/>
    </source>
</evidence>
<keyword evidence="5 11" id="KW-0479">Metal-binding</keyword>
<reference evidence="15 16" key="1">
    <citation type="submission" date="2021-05" db="EMBL/GenBank/DDBJ databases">
        <title>Novel Bacillus species.</title>
        <authorList>
            <person name="Liu G."/>
        </authorList>
    </citation>
    <scope>NUCLEOTIDE SEQUENCE [LARGE SCALE GENOMIC DNA]</scope>
    <source>
        <strain evidence="15 16">FJAT-49682</strain>
    </source>
</reference>
<dbReference type="Gene3D" id="3.30.460.10">
    <property type="entry name" value="Beta Polymerase, domain 2"/>
    <property type="match status" value="1"/>
</dbReference>
<feature type="binding site" evidence="11">
    <location>
        <position position="111"/>
    </location>
    <ligand>
        <name>ATP</name>
        <dbReference type="ChEBI" id="CHEBI:30616"/>
    </ligand>
</feature>
<dbReference type="Pfam" id="PF13735">
    <property type="entry name" value="tRNA_NucTran2_2"/>
    <property type="match status" value="1"/>
</dbReference>
<dbReference type="EC" id="2.7.7.72" evidence="11"/>
<dbReference type="RefSeq" id="WP_213097145.1">
    <property type="nucleotide sequence ID" value="NZ_JAGYPK010000001.1"/>
</dbReference>
<feature type="binding site" evidence="11">
    <location>
        <position position="157"/>
    </location>
    <ligand>
        <name>CTP</name>
        <dbReference type="ChEBI" id="CHEBI:37563"/>
    </ligand>
</feature>
<keyword evidence="7 11" id="KW-0692">RNA repair</keyword>